<feature type="domain" description="DDE-1" evidence="1">
    <location>
        <begin position="3"/>
        <end position="78"/>
    </location>
</feature>
<dbReference type="Pfam" id="PF03184">
    <property type="entry name" value="DDE_1"/>
    <property type="match status" value="1"/>
</dbReference>
<name>A0A9J6GIZ2_HAELO</name>
<evidence type="ECO:0000313" key="2">
    <source>
        <dbReference type="EMBL" id="KAH9375227.1"/>
    </source>
</evidence>
<gene>
    <name evidence="2" type="ORF">HPB48_000601</name>
</gene>
<dbReference type="OrthoDB" id="6509602at2759"/>
<evidence type="ECO:0000313" key="3">
    <source>
        <dbReference type="Proteomes" id="UP000821853"/>
    </source>
</evidence>
<dbReference type="InterPro" id="IPR004875">
    <property type="entry name" value="DDE_SF_endonuclease_dom"/>
</dbReference>
<sequence length="126" mass="14111">MRDLFADWLSEFDRGVQRQGRRVLLGMDNFTAHHVQSCRTAVTLLFLPPNTISKVQPLEFGIMPAFKASYRARAVERLVIAVDRPAANLPLRGSLYSADSEGCLVGGDSHLRAELFPQGRLRRNTT</sequence>
<organism evidence="2 3">
    <name type="scientific">Haemaphysalis longicornis</name>
    <name type="common">Bush tick</name>
    <dbReference type="NCBI Taxonomy" id="44386"/>
    <lineage>
        <taxon>Eukaryota</taxon>
        <taxon>Metazoa</taxon>
        <taxon>Ecdysozoa</taxon>
        <taxon>Arthropoda</taxon>
        <taxon>Chelicerata</taxon>
        <taxon>Arachnida</taxon>
        <taxon>Acari</taxon>
        <taxon>Parasitiformes</taxon>
        <taxon>Ixodida</taxon>
        <taxon>Ixodoidea</taxon>
        <taxon>Ixodidae</taxon>
        <taxon>Haemaphysalinae</taxon>
        <taxon>Haemaphysalis</taxon>
    </lineage>
</organism>
<keyword evidence="3" id="KW-1185">Reference proteome</keyword>
<evidence type="ECO:0000259" key="1">
    <source>
        <dbReference type="Pfam" id="PF03184"/>
    </source>
</evidence>
<reference evidence="2 3" key="1">
    <citation type="journal article" date="2020" name="Cell">
        <title>Large-Scale Comparative Analyses of Tick Genomes Elucidate Their Genetic Diversity and Vector Capacities.</title>
        <authorList>
            <consortium name="Tick Genome and Microbiome Consortium (TIGMIC)"/>
            <person name="Jia N."/>
            <person name="Wang J."/>
            <person name="Shi W."/>
            <person name="Du L."/>
            <person name="Sun Y."/>
            <person name="Zhan W."/>
            <person name="Jiang J.F."/>
            <person name="Wang Q."/>
            <person name="Zhang B."/>
            <person name="Ji P."/>
            <person name="Bell-Sakyi L."/>
            <person name="Cui X.M."/>
            <person name="Yuan T.T."/>
            <person name="Jiang B.G."/>
            <person name="Yang W.F."/>
            <person name="Lam T.T."/>
            <person name="Chang Q.C."/>
            <person name="Ding S.J."/>
            <person name="Wang X.J."/>
            <person name="Zhu J.G."/>
            <person name="Ruan X.D."/>
            <person name="Zhao L."/>
            <person name="Wei J.T."/>
            <person name="Ye R.Z."/>
            <person name="Que T.C."/>
            <person name="Du C.H."/>
            <person name="Zhou Y.H."/>
            <person name="Cheng J.X."/>
            <person name="Dai P.F."/>
            <person name="Guo W.B."/>
            <person name="Han X.H."/>
            <person name="Huang E.J."/>
            <person name="Li L.F."/>
            <person name="Wei W."/>
            <person name="Gao Y.C."/>
            <person name="Liu J.Z."/>
            <person name="Shao H.Z."/>
            <person name="Wang X."/>
            <person name="Wang C.C."/>
            <person name="Yang T.C."/>
            <person name="Huo Q.B."/>
            <person name="Li W."/>
            <person name="Chen H.Y."/>
            <person name="Chen S.E."/>
            <person name="Zhou L.G."/>
            <person name="Ni X.B."/>
            <person name="Tian J.H."/>
            <person name="Sheng Y."/>
            <person name="Liu T."/>
            <person name="Pan Y.S."/>
            <person name="Xia L.Y."/>
            <person name="Li J."/>
            <person name="Zhao F."/>
            <person name="Cao W.C."/>
        </authorList>
    </citation>
    <scope>NUCLEOTIDE SEQUENCE [LARGE SCALE GENOMIC DNA]</scope>
    <source>
        <strain evidence="2">HaeL-2018</strain>
    </source>
</reference>
<accession>A0A9J6GIZ2</accession>
<dbReference type="AlphaFoldDB" id="A0A9J6GIZ2"/>
<dbReference type="VEuPathDB" id="VectorBase:HLOH_045568"/>
<protein>
    <recommendedName>
        <fullName evidence="1">DDE-1 domain-containing protein</fullName>
    </recommendedName>
</protein>
<dbReference type="EMBL" id="JABSTR010000007">
    <property type="protein sequence ID" value="KAH9375227.1"/>
    <property type="molecule type" value="Genomic_DNA"/>
</dbReference>
<proteinExistence type="predicted"/>
<dbReference type="GO" id="GO:0003676">
    <property type="term" value="F:nucleic acid binding"/>
    <property type="evidence" value="ECO:0007669"/>
    <property type="project" value="InterPro"/>
</dbReference>
<dbReference type="Proteomes" id="UP000821853">
    <property type="component" value="Chromosome 5"/>
</dbReference>
<comment type="caution">
    <text evidence="2">The sequence shown here is derived from an EMBL/GenBank/DDBJ whole genome shotgun (WGS) entry which is preliminary data.</text>
</comment>